<feature type="transmembrane region" description="Helical" evidence="4">
    <location>
        <begin position="141"/>
        <end position="159"/>
    </location>
</feature>
<evidence type="ECO:0000259" key="5">
    <source>
        <dbReference type="PROSITE" id="PS50850"/>
    </source>
</evidence>
<dbReference type="Pfam" id="PF07690">
    <property type="entry name" value="MFS_1"/>
    <property type="match status" value="1"/>
</dbReference>
<dbReference type="SUPFAM" id="SSF103473">
    <property type="entry name" value="MFS general substrate transporter"/>
    <property type="match status" value="1"/>
</dbReference>
<comment type="caution">
    <text evidence="6">The sequence shown here is derived from an EMBL/GenBank/DDBJ whole genome shotgun (WGS) entry which is preliminary data.</text>
</comment>
<accession>A0A9D1GFJ1</accession>
<dbReference type="AlphaFoldDB" id="A0A9D1GFJ1"/>
<gene>
    <name evidence="6" type="ORF">IAD06_04685</name>
</gene>
<name>A0A9D1GFJ1_9BACT</name>
<evidence type="ECO:0000256" key="4">
    <source>
        <dbReference type="SAM" id="Phobius"/>
    </source>
</evidence>
<feature type="transmembrane region" description="Helical" evidence="4">
    <location>
        <begin position="368"/>
        <end position="390"/>
    </location>
</feature>
<feature type="transmembrane region" description="Helical" evidence="4">
    <location>
        <begin position="217"/>
        <end position="236"/>
    </location>
</feature>
<reference evidence="6" key="2">
    <citation type="journal article" date="2021" name="PeerJ">
        <title>Extensive microbial diversity within the chicken gut microbiome revealed by metagenomics and culture.</title>
        <authorList>
            <person name="Gilroy R."/>
            <person name="Ravi A."/>
            <person name="Getino M."/>
            <person name="Pursley I."/>
            <person name="Horton D.L."/>
            <person name="Alikhan N.F."/>
            <person name="Baker D."/>
            <person name="Gharbi K."/>
            <person name="Hall N."/>
            <person name="Watson M."/>
            <person name="Adriaenssens E.M."/>
            <person name="Foster-Nyarko E."/>
            <person name="Jarju S."/>
            <person name="Secka A."/>
            <person name="Antonio M."/>
            <person name="Oren A."/>
            <person name="Chaudhuri R.R."/>
            <person name="La Ragione R."/>
            <person name="Hildebrand F."/>
            <person name="Pallen M.J."/>
        </authorList>
    </citation>
    <scope>NUCLEOTIDE SEQUENCE</scope>
    <source>
        <strain evidence="6">21143</strain>
    </source>
</reference>
<dbReference type="InterPro" id="IPR036259">
    <property type="entry name" value="MFS_trans_sf"/>
</dbReference>
<protein>
    <submittedName>
        <fullName evidence="6">MFS transporter</fullName>
    </submittedName>
</protein>
<evidence type="ECO:0000313" key="6">
    <source>
        <dbReference type="EMBL" id="HIT39314.1"/>
    </source>
</evidence>
<dbReference type="InterPro" id="IPR020846">
    <property type="entry name" value="MFS_dom"/>
</dbReference>
<dbReference type="CDD" id="cd17324">
    <property type="entry name" value="MFS_NepI_like"/>
    <property type="match status" value="1"/>
</dbReference>
<organism evidence="6 7">
    <name type="scientific">Candidatus Caccoplasma intestinavium</name>
    <dbReference type="NCBI Taxonomy" id="2840716"/>
    <lineage>
        <taxon>Bacteria</taxon>
        <taxon>Pseudomonadati</taxon>
        <taxon>Bacteroidota</taxon>
        <taxon>Bacteroidia</taxon>
        <taxon>Bacteroidales</taxon>
        <taxon>Bacteroidaceae</taxon>
        <taxon>Bacteroidaceae incertae sedis</taxon>
        <taxon>Candidatus Caccoplasma</taxon>
    </lineage>
</organism>
<dbReference type="PROSITE" id="PS50850">
    <property type="entry name" value="MFS"/>
    <property type="match status" value="1"/>
</dbReference>
<dbReference type="Gene3D" id="1.20.1250.20">
    <property type="entry name" value="MFS general substrate transporter like domains"/>
    <property type="match status" value="1"/>
</dbReference>
<feature type="transmembrane region" description="Helical" evidence="4">
    <location>
        <begin position="83"/>
        <end position="101"/>
    </location>
</feature>
<feature type="transmembrane region" description="Helical" evidence="4">
    <location>
        <begin position="12"/>
        <end position="33"/>
    </location>
</feature>
<proteinExistence type="predicted"/>
<feature type="domain" description="Major facilitator superfamily (MFS) profile" evidence="5">
    <location>
        <begin position="14"/>
        <end position="393"/>
    </location>
</feature>
<keyword evidence="1 4" id="KW-0812">Transmembrane</keyword>
<evidence type="ECO:0000256" key="3">
    <source>
        <dbReference type="ARBA" id="ARBA00023136"/>
    </source>
</evidence>
<keyword evidence="3 4" id="KW-0472">Membrane</keyword>
<feature type="transmembrane region" description="Helical" evidence="4">
    <location>
        <begin position="53"/>
        <end position="71"/>
    </location>
</feature>
<sequence length="393" mass="42640">MRKHLQLKDDEGVPASLLFIMACMAAVSVANIYYCQPLLSLMGNDLGIDEWRASLIAMITQVGYACGLFFIIPSGDKFDRKKIVSYSFSILTIALLCIALSNNFHAVMAASFAVGVCSVMPQIFIPIAAQYSRPEKKGANVGLIVSGLLTGILASRVISGLVGEWLGWRSMYVIAAIVMSLCTLIVWRIMPYTENNYTGSYKRLMHSLFALIREYKLLRICALRAAFAFGSFLALWASLTFKMEQAPFYAGSDVVGLLGLCGVAGAMSASVVGRLVSRIGVHNFNLLGAALMLSAWIIAYLWGNTYTAIIITILILDIGMQCIQLSNQTVVFSINPKASNRINTIFMTNYFIGGSLGTFLSGSAWSMAGWSGVTIVGIGLAFCSLCITLFSKQ</sequence>
<dbReference type="InterPro" id="IPR011701">
    <property type="entry name" value="MFS"/>
</dbReference>
<evidence type="ECO:0000256" key="1">
    <source>
        <dbReference type="ARBA" id="ARBA00022692"/>
    </source>
</evidence>
<feature type="transmembrane region" description="Helical" evidence="4">
    <location>
        <begin position="284"/>
        <end position="302"/>
    </location>
</feature>
<evidence type="ECO:0000256" key="2">
    <source>
        <dbReference type="ARBA" id="ARBA00022989"/>
    </source>
</evidence>
<feature type="transmembrane region" description="Helical" evidence="4">
    <location>
        <begin position="344"/>
        <end position="362"/>
    </location>
</feature>
<feature type="transmembrane region" description="Helical" evidence="4">
    <location>
        <begin position="308"/>
        <end position="332"/>
    </location>
</feature>
<dbReference type="PANTHER" id="PTHR42910:SF1">
    <property type="entry name" value="MAJOR FACILITATOR SUPERFAMILY (MFS) PROFILE DOMAIN-CONTAINING PROTEIN"/>
    <property type="match status" value="1"/>
</dbReference>
<feature type="transmembrane region" description="Helical" evidence="4">
    <location>
        <begin position="107"/>
        <end position="129"/>
    </location>
</feature>
<dbReference type="EMBL" id="DVKT01000034">
    <property type="protein sequence ID" value="HIT39314.1"/>
    <property type="molecule type" value="Genomic_DNA"/>
</dbReference>
<evidence type="ECO:0000313" key="7">
    <source>
        <dbReference type="Proteomes" id="UP000886722"/>
    </source>
</evidence>
<dbReference type="Proteomes" id="UP000886722">
    <property type="component" value="Unassembled WGS sequence"/>
</dbReference>
<keyword evidence="2 4" id="KW-1133">Transmembrane helix</keyword>
<feature type="transmembrane region" description="Helical" evidence="4">
    <location>
        <begin position="248"/>
        <end position="272"/>
    </location>
</feature>
<reference evidence="6" key="1">
    <citation type="submission" date="2020-10" db="EMBL/GenBank/DDBJ databases">
        <authorList>
            <person name="Gilroy R."/>
        </authorList>
    </citation>
    <scope>NUCLEOTIDE SEQUENCE</scope>
    <source>
        <strain evidence="6">21143</strain>
    </source>
</reference>
<feature type="transmembrane region" description="Helical" evidence="4">
    <location>
        <begin position="171"/>
        <end position="190"/>
    </location>
</feature>
<dbReference type="PANTHER" id="PTHR42910">
    <property type="entry name" value="TRANSPORTER SCO4007-RELATED"/>
    <property type="match status" value="1"/>
</dbReference>
<dbReference type="GO" id="GO:0022857">
    <property type="term" value="F:transmembrane transporter activity"/>
    <property type="evidence" value="ECO:0007669"/>
    <property type="project" value="InterPro"/>
</dbReference>
<dbReference type="PROSITE" id="PS51257">
    <property type="entry name" value="PROKAR_LIPOPROTEIN"/>
    <property type="match status" value="1"/>
</dbReference>